<comment type="caution">
    <text evidence="1">The sequence shown here is derived from an EMBL/GenBank/DDBJ whole genome shotgun (WGS) entry which is preliminary data.</text>
</comment>
<dbReference type="InParanoid" id="A0A369J4B4"/>
<evidence type="ECO:0000313" key="1">
    <source>
        <dbReference type="EMBL" id="RDB16889.1"/>
    </source>
</evidence>
<keyword evidence="2" id="KW-1185">Reference proteome</keyword>
<dbReference type="Proteomes" id="UP000076154">
    <property type="component" value="Unassembled WGS sequence"/>
</dbReference>
<protein>
    <recommendedName>
        <fullName evidence="3">F-box domain-containing protein</fullName>
    </recommendedName>
</protein>
<name>A0A369J4B4_HYPMA</name>
<dbReference type="AlphaFoldDB" id="A0A369J4B4"/>
<dbReference type="PANTHER" id="PTHR38926:SF5">
    <property type="entry name" value="F-BOX AND LEUCINE-RICH REPEAT PROTEIN 6"/>
    <property type="match status" value="1"/>
</dbReference>
<dbReference type="EMBL" id="LUEZ02000122">
    <property type="protein sequence ID" value="RDB16889.1"/>
    <property type="molecule type" value="Genomic_DNA"/>
</dbReference>
<reference evidence="1" key="1">
    <citation type="submission" date="2018-04" db="EMBL/GenBank/DDBJ databases">
        <title>Whole genome sequencing of Hypsizygus marmoreus.</title>
        <authorList>
            <person name="Choi I.-G."/>
            <person name="Min B."/>
            <person name="Kim J.-G."/>
            <person name="Kim S."/>
            <person name="Oh Y.-L."/>
            <person name="Kong W.-S."/>
            <person name="Park H."/>
            <person name="Jeong J."/>
            <person name="Song E.-S."/>
        </authorList>
    </citation>
    <scope>NUCLEOTIDE SEQUENCE [LARGE SCALE GENOMIC DNA]</scope>
    <source>
        <strain evidence="1">51987-8</strain>
    </source>
</reference>
<dbReference type="SUPFAM" id="SSF52058">
    <property type="entry name" value="L domain-like"/>
    <property type="match status" value="1"/>
</dbReference>
<dbReference type="Gene3D" id="3.80.10.10">
    <property type="entry name" value="Ribonuclease Inhibitor"/>
    <property type="match status" value="1"/>
</dbReference>
<organism evidence="1 2">
    <name type="scientific">Hypsizygus marmoreus</name>
    <name type="common">White beech mushroom</name>
    <name type="synonym">Agaricus marmoreus</name>
    <dbReference type="NCBI Taxonomy" id="39966"/>
    <lineage>
        <taxon>Eukaryota</taxon>
        <taxon>Fungi</taxon>
        <taxon>Dikarya</taxon>
        <taxon>Basidiomycota</taxon>
        <taxon>Agaricomycotina</taxon>
        <taxon>Agaricomycetes</taxon>
        <taxon>Agaricomycetidae</taxon>
        <taxon>Agaricales</taxon>
        <taxon>Tricholomatineae</taxon>
        <taxon>Lyophyllaceae</taxon>
        <taxon>Hypsizygus</taxon>
    </lineage>
</organism>
<evidence type="ECO:0000313" key="2">
    <source>
        <dbReference type="Proteomes" id="UP000076154"/>
    </source>
</evidence>
<gene>
    <name evidence="1" type="ORF">Hypma_002528</name>
</gene>
<dbReference type="OrthoDB" id="2269034at2759"/>
<dbReference type="InterPro" id="IPR032675">
    <property type="entry name" value="LRR_dom_sf"/>
</dbReference>
<proteinExistence type="predicted"/>
<sequence>MAEFWVSSEDLTAIMSAATNNDSLPASLESTVHRLIADTERTITLLDAEVDRIQPELDRLRNQRQSHVDLLRRYRTVVAPHRKLPIEMLQEIFINCSLDPVLIPIELDRAPWKLARVCSKWRHVALATPTLWSDIQVPHIYAMTSALKSARMMQRLFDYSGKSPISLDIVFHYSTHSESDRDSVSGLTELLVAAAARLEHLSFYSNHISIHRLFSLPPGSMEKLRSLKMVDVALRASASTLGTAPNLRQITFVDKFPSTIDNIPFPQLTHLTIVKTEMASGIAFLILTLCRDLVQCTLHFRNDNQLQTDLHSQDKPKILPRLEKLQLQVKNGSGVALLWISFLSLPSLVDFCFTNDRWSPHTKWHPAWTPVITHSGLLENLDLRLDISAAELEDVLGGAPKLLRLDISHKSIPQSALSRMSPGDLLPLLNSLRCSFALDATPDALFDMLESRKGIAPIAEVGIYLSSTAHLHLHRIQRLIEDGWKIDLLH</sequence>
<evidence type="ECO:0008006" key="3">
    <source>
        <dbReference type="Google" id="ProtNLM"/>
    </source>
</evidence>
<dbReference type="PANTHER" id="PTHR38926">
    <property type="entry name" value="F-BOX DOMAIN CONTAINING PROTEIN, EXPRESSED"/>
    <property type="match status" value="1"/>
</dbReference>
<accession>A0A369J4B4</accession>